<organism evidence="1 2">
    <name type="scientific">Erythrobacter rubeus</name>
    <dbReference type="NCBI Taxonomy" id="2760803"/>
    <lineage>
        <taxon>Bacteria</taxon>
        <taxon>Pseudomonadati</taxon>
        <taxon>Pseudomonadota</taxon>
        <taxon>Alphaproteobacteria</taxon>
        <taxon>Sphingomonadales</taxon>
        <taxon>Erythrobacteraceae</taxon>
        <taxon>Erythrobacter/Porphyrobacter group</taxon>
        <taxon>Erythrobacter</taxon>
    </lineage>
</organism>
<evidence type="ECO:0000313" key="1">
    <source>
        <dbReference type="EMBL" id="MBD2842620.1"/>
    </source>
</evidence>
<sequence length="133" mass="15165">MHKIDQDAMDGAPMMPLPFADGIEIRGYSAINEPNCQIIVEDFMPGQEFEWTFTHDEMQYCLSGEMELTVWLPPLYQEKIETTITPGTLYTYPVGARKRVKITSDEPFRHLCFCPPSPDYPFPTLADLKGDKG</sequence>
<keyword evidence="2" id="KW-1185">Reference proteome</keyword>
<dbReference type="Gene3D" id="2.60.120.10">
    <property type="entry name" value="Jelly Rolls"/>
    <property type="match status" value="1"/>
</dbReference>
<proteinExistence type="predicted"/>
<dbReference type="EMBL" id="JACXLC010000001">
    <property type="protein sequence ID" value="MBD2842620.1"/>
    <property type="molecule type" value="Genomic_DNA"/>
</dbReference>
<dbReference type="Proteomes" id="UP000635384">
    <property type="component" value="Unassembled WGS sequence"/>
</dbReference>
<name>A0ABR8KPP0_9SPHN</name>
<comment type="caution">
    <text evidence="1">The sequence shown here is derived from an EMBL/GenBank/DDBJ whole genome shotgun (WGS) entry which is preliminary data.</text>
</comment>
<protein>
    <submittedName>
        <fullName evidence="1">Uncharacterized protein</fullName>
    </submittedName>
</protein>
<reference evidence="1 2" key="1">
    <citation type="submission" date="2020-09" db="EMBL/GenBank/DDBJ databases">
        <authorList>
            <person name="Yoon J.-W."/>
        </authorList>
    </citation>
    <scope>NUCLEOTIDE SEQUENCE [LARGE SCALE GENOMIC DNA]</scope>
    <source>
        <strain evidence="1 2">KMU-140</strain>
    </source>
</reference>
<dbReference type="InterPro" id="IPR014710">
    <property type="entry name" value="RmlC-like_jellyroll"/>
</dbReference>
<dbReference type="SUPFAM" id="SSF51182">
    <property type="entry name" value="RmlC-like cupins"/>
    <property type="match status" value="1"/>
</dbReference>
<dbReference type="InterPro" id="IPR011051">
    <property type="entry name" value="RmlC_Cupin_sf"/>
</dbReference>
<gene>
    <name evidence="1" type="ORF">IB285_10155</name>
</gene>
<accession>A0ABR8KPP0</accession>
<evidence type="ECO:0000313" key="2">
    <source>
        <dbReference type="Proteomes" id="UP000635384"/>
    </source>
</evidence>